<evidence type="ECO:0000256" key="4">
    <source>
        <dbReference type="ARBA" id="ARBA00022840"/>
    </source>
</evidence>
<evidence type="ECO:0000259" key="5">
    <source>
        <dbReference type="PROSITE" id="PS50146"/>
    </source>
</evidence>
<dbReference type="SMART" id="SM00046">
    <property type="entry name" value="DAGKc"/>
    <property type="match status" value="1"/>
</dbReference>
<dbReference type="PANTHER" id="PTHR12358">
    <property type="entry name" value="SPHINGOSINE KINASE"/>
    <property type="match status" value="1"/>
</dbReference>
<keyword evidence="3 6" id="KW-0418">Kinase</keyword>
<evidence type="ECO:0000313" key="7">
    <source>
        <dbReference type="Proteomes" id="UP001595979"/>
    </source>
</evidence>
<reference evidence="7" key="1">
    <citation type="journal article" date="2019" name="Int. J. Syst. Evol. Microbiol.">
        <title>The Global Catalogue of Microorganisms (GCM) 10K type strain sequencing project: providing services to taxonomists for standard genome sequencing and annotation.</title>
        <authorList>
            <consortium name="The Broad Institute Genomics Platform"/>
            <consortium name="The Broad Institute Genome Sequencing Center for Infectious Disease"/>
            <person name="Wu L."/>
            <person name="Ma J."/>
        </authorList>
    </citation>
    <scope>NUCLEOTIDE SEQUENCE [LARGE SCALE GENOMIC DNA]</scope>
    <source>
        <strain evidence="7">CGMCC 1.15053</strain>
    </source>
</reference>
<dbReference type="Gene3D" id="3.40.50.10330">
    <property type="entry name" value="Probable inorganic polyphosphate/atp-NAD kinase, domain 1"/>
    <property type="match status" value="1"/>
</dbReference>
<accession>A0ABW1DJ37</accession>
<proteinExistence type="predicted"/>
<feature type="domain" description="DAGKc" evidence="5">
    <location>
        <begin position="11"/>
        <end position="140"/>
    </location>
</feature>
<dbReference type="SUPFAM" id="SSF111331">
    <property type="entry name" value="NAD kinase/diacylglycerol kinase-like"/>
    <property type="match status" value="1"/>
</dbReference>
<evidence type="ECO:0000256" key="2">
    <source>
        <dbReference type="ARBA" id="ARBA00022741"/>
    </source>
</evidence>
<keyword evidence="2" id="KW-0547">Nucleotide-binding</keyword>
<evidence type="ECO:0000256" key="1">
    <source>
        <dbReference type="ARBA" id="ARBA00022679"/>
    </source>
</evidence>
<dbReference type="InterPro" id="IPR016064">
    <property type="entry name" value="NAD/diacylglycerol_kinase_sf"/>
</dbReference>
<dbReference type="PROSITE" id="PS50146">
    <property type="entry name" value="DAGK"/>
    <property type="match status" value="1"/>
</dbReference>
<dbReference type="InterPro" id="IPR050187">
    <property type="entry name" value="Lipid_Phosphate_FormReg"/>
</dbReference>
<dbReference type="Proteomes" id="UP001595979">
    <property type="component" value="Unassembled WGS sequence"/>
</dbReference>
<evidence type="ECO:0000313" key="6">
    <source>
        <dbReference type="EMBL" id="MFC5847983.1"/>
    </source>
</evidence>
<keyword evidence="7" id="KW-1185">Reference proteome</keyword>
<name>A0ABW1DJ37_9DEIO</name>
<dbReference type="EC" id="2.7.1.-" evidence="6"/>
<dbReference type="PANTHER" id="PTHR12358:SF106">
    <property type="entry name" value="LIPID KINASE YEGS"/>
    <property type="match status" value="1"/>
</dbReference>
<comment type="caution">
    <text evidence="6">The sequence shown here is derived from an EMBL/GenBank/DDBJ whole genome shotgun (WGS) entry which is preliminary data.</text>
</comment>
<keyword evidence="4" id="KW-0067">ATP-binding</keyword>
<dbReference type="Pfam" id="PF19279">
    <property type="entry name" value="YegS_C"/>
    <property type="match status" value="1"/>
</dbReference>
<evidence type="ECO:0000256" key="3">
    <source>
        <dbReference type="ARBA" id="ARBA00022777"/>
    </source>
</evidence>
<dbReference type="InterPro" id="IPR001206">
    <property type="entry name" value="Diacylglycerol_kinase_cat_dom"/>
</dbReference>
<sequence length="315" mass="32112">MTASSSAGPSPAGRSFAVVLNPQAGRGLARRRWPELEAQMRARGLTFSLVAAASGPEAVARVRALPPEVAVLAVGGDGTVGALLPALVGSGRPLGVVPLGSGNDYAGMTGLKAGHFAAALDRLAGDPHPVDALEAEIVAGDRAGERRFLLNGLGLGFDAQVNEAALRAPRQLPGFGRYLWGALGTLGRLRLGRAEVTVDGRVLYAGPSCLVAVMNGTRYGGGFLISPRSDARDGRVEAVVGGALGRGGVLRLMGHVLRGTHLGRPGVFDGTGGTVTVRWDHPTPLHLDGDAAGRATEVRARVCPGALLLFGGAPA</sequence>
<protein>
    <submittedName>
        <fullName evidence="6">Diacylglycerol/lipid kinase family protein</fullName>
        <ecNumber evidence="6">2.7.1.-</ecNumber>
    </submittedName>
</protein>
<dbReference type="EMBL" id="JBHSOH010000006">
    <property type="protein sequence ID" value="MFC5847983.1"/>
    <property type="molecule type" value="Genomic_DNA"/>
</dbReference>
<gene>
    <name evidence="6" type="ORF">ACFPQ6_06640</name>
</gene>
<dbReference type="InterPro" id="IPR045540">
    <property type="entry name" value="YegS/DAGK_C"/>
</dbReference>
<dbReference type="Gene3D" id="2.60.200.40">
    <property type="match status" value="1"/>
</dbReference>
<keyword evidence="1 6" id="KW-0808">Transferase</keyword>
<dbReference type="GO" id="GO:0016301">
    <property type="term" value="F:kinase activity"/>
    <property type="evidence" value="ECO:0007669"/>
    <property type="project" value="UniProtKB-KW"/>
</dbReference>
<dbReference type="RefSeq" id="WP_380047608.1">
    <property type="nucleotide sequence ID" value="NZ_JBHSOH010000006.1"/>
</dbReference>
<dbReference type="InterPro" id="IPR017438">
    <property type="entry name" value="ATP-NAD_kinase_N"/>
</dbReference>
<organism evidence="6 7">
    <name type="scientific">Deinococcus petrolearius</name>
    <dbReference type="NCBI Taxonomy" id="1751295"/>
    <lineage>
        <taxon>Bacteria</taxon>
        <taxon>Thermotogati</taxon>
        <taxon>Deinococcota</taxon>
        <taxon>Deinococci</taxon>
        <taxon>Deinococcales</taxon>
        <taxon>Deinococcaceae</taxon>
        <taxon>Deinococcus</taxon>
    </lineage>
</organism>
<dbReference type="Pfam" id="PF00781">
    <property type="entry name" value="DAGK_cat"/>
    <property type="match status" value="1"/>
</dbReference>